<evidence type="ECO:0000313" key="2">
    <source>
        <dbReference type="Proteomes" id="UP001374535"/>
    </source>
</evidence>
<keyword evidence="2" id="KW-1185">Reference proteome</keyword>
<organism evidence="1 2">
    <name type="scientific">Vigna mungo</name>
    <name type="common">Black gram</name>
    <name type="synonym">Phaseolus mungo</name>
    <dbReference type="NCBI Taxonomy" id="3915"/>
    <lineage>
        <taxon>Eukaryota</taxon>
        <taxon>Viridiplantae</taxon>
        <taxon>Streptophyta</taxon>
        <taxon>Embryophyta</taxon>
        <taxon>Tracheophyta</taxon>
        <taxon>Spermatophyta</taxon>
        <taxon>Magnoliopsida</taxon>
        <taxon>eudicotyledons</taxon>
        <taxon>Gunneridae</taxon>
        <taxon>Pentapetalae</taxon>
        <taxon>rosids</taxon>
        <taxon>fabids</taxon>
        <taxon>Fabales</taxon>
        <taxon>Fabaceae</taxon>
        <taxon>Papilionoideae</taxon>
        <taxon>50 kb inversion clade</taxon>
        <taxon>NPAAA clade</taxon>
        <taxon>indigoferoid/millettioid clade</taxon>
        <taxon>Phaseoleae</taxon>
        <taxon>Vigna</taxon>
    </lineage>
</organism>
<evidence type="ECO:0000313" key="1">
    <source>
        <dbReference type="EMBL" id="WVZ25632.1"/>
    </source>
</evidence>
<dbReference type="Proteomes" id="UP001374535">
    <property type="component" value="Chromosome 1"/>
</dbReference>
<reference evidence="1 2" key="1">
    <citation type="journal article" date="2023" name="Life. Sci Alliance">
        <title>Evolutionary insights into 3D genome organization and epigenetic landscape of Vigna mungo.</title>
        <authorList>
            <person name="Junaid A."/>
            <person name="Singh B."/>
            <person name="Bhatia S."/>
        </authorList>
    </citation>
    <scope>NUCLEOTIDE SEQUENCE [LARGE SCALE GENOMIC DNA]</scope>
    <source>
        <strain evidence="1">Urdbean</strain>
    </source>
</reference>
<gene>
    <name evidence="1" type="ORF">V8G54_004176</name>
</gene>
<accession>A0AAQ3PDC7</accession>
<proteinExistence type="predicted"/>
<dbReference type="EMBL" id="CP144700">
    <property type="protein sequence ID" value="WVZ25632.1"/>
    <property type="molecule type" value="Genomic_DNA"/>
</dbReference>
<dbReference type="AlphaFoldDB" id="A0AAQ3PDC7"/>
<name>A0AAQ3PDC7_VIGMU</name>
<protein>
    <submittedName>
        <fullName evidence="1">Uncharacterized protein</fullName>
    </submittedName>
</protein>
<sequence>MLQTRLQTIIHNHPRKPLINLPKHPSITQSSQDRQKAILIRHKSTTFHRLKQFKSRFIIPLLRISSHHCIPRHNMHMRQTILKNPPRIVNNTCFTIPINESTTYHHTGIKPRNNYVCMHYFTLLQRS</sequence>